<comment type="caution">
    <text evidence="2">The sequence shown here is derived from an EMBL/GenBank/DDBJ whole genome shotgun (WGS) entry which is preliminary data.</text>
</comment>
<organism evidence="2 3">
    <name type="scientific">Nonomuraea insulae</name>
    <dbReference type="NCBI Taxonomy" id="1616787"/>
    <lineage>
        <taxon>Bacteria</taxon>
        <taxon>Bacillati</taxon>
        <taxon>Actinomycetota</taxon>
        <taxon>Actinomycetes</taxon>
        <taxon>Streptosporangiales</taxon>
        <taxon>Streptosporangiaceae</taxon>
        <taxon>Nonomuraea</taxon>
    </lineage>
</organism>
<gene>
    <name evidence="2" type="ORF">ACFPZ3_29055</name>
</gene>
<dbReference type="SUPFAM" id="SSF47336">
    <property type="entry name" value="ACP-like"/>
    <property type="match status" value="1"/>
</dbReference>
<dbReference type="PROSITE" id="PS50075">
    <property type="entry name" value="CARRIER"/>
    <property type="match status" value="1"/>
</dbReference>
<sequence>MSRLTLDELKTIMIAVDAESEKELKGEILDTGLDYLGFDSLAVLEIATRIQQTHQLPIPDEAIEEMTTPRNILDYVNERLAA</sequence>
<evidence type="ECO:0000259" key="1">
    <source>
        <dbReference type="PROSITE" id="PS50075"/>
    </source>
</evidence>
<keyword evidence="3" id="KW-1185">Reference proteome</keyword>
<dbReference type="Proteomes" id="UP001596058">
    <property type="component" value="Unassembled WGS sequence"/>
</dbReference>
<protein>
    <submittedName>
        <fullName evidence="2">Acyl carrier protein</fullName>
    </submittedName>
</protein>
<name>A0ABW1CSX5_9ACTN</name>
<dbReference type="InterPro" id="IPR036736">
    <property type="entry name" value="ACP-like_sf"/>
</dbReference>
<evidence type="ECO:0000313" key="2">
    <source>
        <dbReference type="EMBL" id="MFC5827931.1"/>
    </source>
</evidence>
<reference evidence="3" key="1">
    <citation type="journal article" date="2019" name="Int. J. Syst. Evol. Microbiol.">
        <title>The Global Catalogue of Microorganisms (GCM) 10K type strain sequencing project: providing services to taxonomists for standard genome sequencing and annotation.</title>
        <authorList>
            <consortium name="The Broad Institute Genomics Platform"/>
            <consortium name="The Broad Institute Genome Sequencing Center for Infectious Disease"/>
            <person name="Wu L."/>
            <person name="Ma J."/>
        </authorList>
    </citation>
    <scope>NUCLEOTIDE SEQUENCE [LARGE SCALE GENOMIC DNA]</scope>
    <source>
        <strain evidence="3">CCUG 53903</strain>
    </source>
</reference>
<dbReference type="Gene3D" id="1.10.1200.10">
    <property type="entry name" value="ACP-like"/>
    <property type="match status" value="1"/>
</dbReference>
<feature type="domain" description="Carrier" evidence="1">
    <location>
        <begin position="1"/>
        <end position="80"/>
    </location>
</feature>
<evidence type="ECO:0000313" key="3">
    <source>
        <dbReference type="Proteomes" id="UP001596058"/>
    </source>
</evidence>
<dbReference type="InterPro" id="IPR009081">
    <property type="entry name" value="PP-bd_ACP"/>
</dbReference>
<dbReference type="EMBL" id="JBHSPA010000031">
    <property type="protein sequence ID" value="MFC5827931.1"/>
    <property type="molecule type" value="Genomic_DNA"/>
</dbReference>
<proteinExistence type="predicted"/>
<accession>A0ABW1CSX5</accession>
<dbReference type="Pfam" id="PF00550">
    <property type="entry name" value="PP-binding"/>
    <property type="match status" value="1"/>
</dbReference>
<dbReference type="RefSeq" id="WP_379517431.1">
    <property type="nucleotide sequence ID" value="NZ_JBHSPA010000031.1"/>
</dbReference>